<protein>
    <submittedName>
        <fullName evidence="3">SapC family protein</fullName>
    </submittedName>
</protein>
<dbReference type="PROSITE" id="PS50975">
    <property type="entry name" value="ATP_GRASP"/>
    <property type="match status" value="1"/>
</dbReference>
<accession>A0ABV6IH60</accession>
<feature type="domain" description="ATP-grasp" evidence="2">
    <location>
        <begin position="382"/>
        <end position="563"/>
    </location>
</feature>
<keyword evidence="1" id="KW-0067">ATP-binding</keyword>
<evidence type="ECO:0000313" key="3">
    <source>
        <dbReference type="EMBL" id="MFC0351166.1"/>
    </source>
</evidence>
<dbReference type="Gene3D" id="3.30.470.20">
    <property type="entry name" value="ATP-grasp fold, B domain"/>
    <property type="match status" value="1"/>
</dbReference>
<evidence type="ECO:0000256" key="1">
    <source>
        <dbReference type="PROSITE-ProRule" id="PRU00409"/>
    </source>
</evidence>
<dbReference type="EMBL" id="JBHLXJ010000016">
    <property type="protein sequence ID" value="MFC0351166.1"/>
    <property type="molecule type" value="Genomic_DNA"/>
</dbReference>
<proteinExistence type="predicted"/>
<dbReference type="SUPFAM" id="SSF56059">
    <property type="entry name" value="Glutathione synthetase ATP-binding domain-like"/>
    <property type="match status" value="1"/>
</dbReference>
<dbReference type="Proteomes" id="UP001589844">
    <property type="component" value="Unassembled WGS sequence"/>
</dbReference>
<dbReference type="Pfam" id="PF07277">
    <property type="entry name" value="SapC"/>
    <property type="match status" value="1"/>
</dbReference>
<dbReference type="RefSeq" id="WP_390213778.1">
    <property type="nucleotide sequence ID" value="NZ_JBHLXJ010000016.1"/>
</dbReference>
<name>A0ABV6IH60_9BURK</name>
<dbReference type="InterPro" id="IPR011761">
    <property type="entry name" value="ATP-grasp"/>
</dbReference>
<dbReference type="Gene3D" id="3.30.1490.20">
    <property type="entry name" value="ATP-grasp fold, A domain"/>
    <property type="match status" value="1"/>
</dbReference>
<organism evidence="3 4">
    <name type="scientific">Undibacterium danionis</name>
    <dbReference type="NCBI Taxonomy" id="1812100"/>
    <lineage>
        <taxon>Bacteria</taxon>
        <taxon>Pseudomonadati</taxon>
        <taxon>Pseudomonadota</taxon>
        <taxon>Betaproteobacteria</taxon>
        <taxon>Burkholderiales</taxon>
        <taxon>Oxalobacteraceae</taxon>
        <taxon>Undibacterium</taxon>
    </lineage>
</organism>
<evidence type="ECO:0000313" key="4">
    <source>
        <dbReference type="Proteomes" id="UP001589844"/>
    </source>
</evidence>
<dbReference type="InterPro" id="IPR013815">
    <property type="entry name" value="ATP_grasp_subdomain_1"/>
</dbReference>
<gene>
    <name evidence="3" type="ORF">ACFFJH_15210</name>
</gene>
<evidence type="ECO:0000259" key="2">
    <source>
        <dbReference type="PROSITE" id="PS50975"/>
    </source>
</evidence>
<dbReference type="InterPro" id="IPR010836">
    <property type="entry name" value="SapC"/>
</dbReference>
<keyword evidence="1" id="KW-0547">Nucleotide-binding</keyword>
<keyword evidence="4" id="KW-1185">Reference proteome</keyword>
<comment type="caution">
    <text evidence="3">The sequence shown here is derived from an EMBL/GenBank/DDBJ whole genome shotgun (WGS) entry which is preliminary data.</text>
</comment>
<sequence length="645" mass="72176">MTKQIQMITLTRHTSQRWLRLPHYQFAAKDALMSLTAAELNYAAVAMPLALRLQGQEVVPVAVQGLQAGENVCVGPQAQWLPTYIPLLYRLYPFSLQKTADGEWAFCVDEAHGLAHDGQAGKAFFTDAGALTDEVNGILQTLTQLEQDRLETLQACAQLQQQQLLIPLCLPQKDAELPPLETGLWQVDARALSQLSGDTLQVLQSSGALAIAYTLLLSMQHFPGLLERVELRRRAVAVMQKLRGIARSRNPYRQDSSYVAEITDAIVAKVPKVLLVTYDWSTLLEAAYLVKQAGCAVDILCPEKSPCLLNSYYDYWIDAGGDMDSLLSKLTTLVKTNYYDYVLIGDDPILWRIYRDQIADLWHLLPLRNPAAFSILHKMGFAEHCRSHQIISPNFYCLRSAADAEQALAALGLPIVLKDNYSNGGQGVSIISELAEYHAFIAAYDFEEVLFAQQYIDGELCTVDALYRDGELLQIASAVVDHPSDIDPSTKRTYIPDDGDFVAIAKQFGRSTGMHGFVNMSLMREVSTGKLYLFEADPRPTKWISYAKWFGRDLSEAFKVFMGLADLSTIQNRAATVQHWEAEHFPSHALKLVGRGQTQEVIRHLHDVERNLRYHLYDPILFTGRAYIFRNGLAALAAEKADQSK</sequence>
<reference evidence="3 4" key="1">
    <citation type="submission" date="2024-09" db="EMBL/GenBank/DDBJ databases">
        <authorList>
            <person name="Sun Q."/>
            <person name="Mori K."/>
        </authorList>
    </citation>
    <scope>NUCLEOTIDE SEQUENCE [LARGE SCALE GENOMIC DNA]</scope>
    <source>
        <strain evidence="3 4">CCM 8677</strain>
    </source>
</reference>